<organism evidence="2 3">
    <name type="scientific">Wansuia hejianensis</name>
    <dbReference type="NCBI Taxonomy" id="2763667"/>
    <lineage>
        <taxon>Bacteria</taxon>
        <taxon>Bacillati</taxon>
        <taxon>Bacillota</taxon>
        <taxon>Clostridia</taxon>
        <taxon>Lachnospirales</taxon>
        <taxon>Lachnospiraceae</taxon>
        <taxon>Wansuia</taxon>
    </lineage>
</organism>
<gene>
    <name evidence="2" type="ORF">H9Q79_17400</name>
</gene>
<sequence length="152" mass="17932">MLKDIFCMLDEDNDKKTQNKGIEMAKIIQDISPFLQPVEPQFNKNIWHNCAVIICNRSDKQLEAYLDRILEWLQDMNWPGAFLVSERLENFSGELLLPHFLKAIKICLDQADEAWLDNLSLLIKNKELSLMLDETLYKELKVRYNDCWTPKI</sequence>
<reference evidence="2 3" key="1">
    <citation type="submission" date="2020-08" db="EMBL/GenBank/DDBJ databases">
        <authorList>
            <person name="Liu C."/>
            <person name="Sun Q."/>
        </authorList>
    </citation>
    <scope>NUCLEOTIDE SEQUENCE [LARGE SCALE GENOMIC DNA]</scope>
    <source>
        <strain evidence="2 3">NSJ-29</strain>
    </source>
</reference>
<keyword evidence="3" id="KW-1185">Reference proteome</keyword>
<proteinExistence type="predicted"/>
<evidence type="ECO:0000259" key="1">
    <source>
        <dbReference type="Pfam" id="PF16804"/>
    </source>
</evidence>
<dbReference type="Gene3D" id="1.25.40.750">
    <property type="entry name" value="Domain of unknown function DUF5071"/>
    <property type="match status" value="1"/>
</dbReference>
<dbReference type="InterPro" id="IPR031837">
    <property type="entry name" value="DUF5071"/>
</dbReference>
<dbReference type="EMBL" id="CP060635">
    <property type="protein sequence ID" value="QNM08604.1"/>
    <property type="molecule type" value="Genomic_DNA"/>
</dbReference>
<dbReference type="AlphaFoldDB" id="A0A7G9GCS2"/>
<evidence type="ECO:0000313" key="3">
    <source>
        <dbReference type="Proteomes" id="UP000515860"/>
    </source>
</evidence>
<dbReference type="Proteomes" id="UP000515860">
    <property type="component" value="Chromosome"/>
</dbReference>
<protein>
    <submittedName>
        <fullName evidence="2">DUF5071 domain-containing protein</fullName>
    </submittedName>
</protein>
<name>A0A7G9GCS2_9FIRM</name>
<accession>A0A7G9GCS2</accession>
<dbReference type="InterPro" id="IPR038692">
    <property type="entry name" value="Cthe_2751_sf"/>
</dbReference>
<evidence type="ECO:0000313" key="2">
    <source>
        <dbReference type="EMBL" id="QNM08604.1"/>
    </source>
</evidence>
<feature type="domain" description="DUF5071" evidence="1">
    <location>
        <begin position="54"/>
        <end position="125"/>
    </location>
</feature>
<dbReference type="KEGG" id="whj:H9Q79_17400"/>
<dbReference type="RefSeq" id="WP_118644712.1">
    <property type="nucleotide sequence ID" value="NZ_CP060635.1"/>
</dbReference>
<dbReference type="Pfam" id="PF16804">
    <property type="entry name" value="DUF5071"/>
    <property type="match status" value="1"/>
</dbReference>